<keyword evidence="2" id="KW-0489">Methyltransferase</keyword>
<organism evidence="2 3">
    <name type="scientific">Ferrimonas gelatinilytica</name>
    <dbReference type="NCBI Taxonomy" id="1255257"/>
    <lineage>
        <taxon>Bacteria</taxon>
        <taxon>Pseudomonadati</taxon>
        <taxon>Pseudomonadota</taxon>
        <taxon>Gammaproteobacteria</taxon>
        <taxon>Alteromonadales</taxon>
        <taxon>Ferrimonadaceae</taxon>
        <taxon>Ferrimonas</taxon>
    </lineage>
</organism>
<dbReference type="EMBL" id="BAABLF010000030">
    <property type="protein sequence ID" value="GAA5194705.1"/>
    <property type="molecule type" value="Genomic_DNA"/>
</dbReference>
<keyword evidence="3" id="KW-1185">Reference proteome</keyword>
<dbReference type="InterPro" id="IPR029063">
    <property type="entry name" value="SAM-dependent_MTases_sf"/>
</dbReference>
<dbReference type="GO" id="GO:0032259">
    <property type="term" value="P:methylation"/>
    <property type="evidence" value="ECO:0007669"/>
    <property type="project" value="UniProtKB-KW"/>
</dbReference>
<protein>
    <submittedName>
        <fullName evidence="2">Class I SAM-dependent methyltransferase</fullName>
    </submittedName>
</protein>
<dbReference type="SUPFAM" id="SSF53335">
    <property type="entry name" value="S-adenosyl-L-methionine-dependent methyltransferases"/>
    <property type="match status" value="1"/>
</dbReference>
<dbReference type="Pfam" id="PF08241">
    <property type="entry name" value="Methyltransf_11"/>
    <property type="match status" value="1"/>
</dbReference>
<dbReference type="Gene3D" id="3.40.50.150">
    <property type="entry name" value="Vaccinia Virus protein VP39"/>
    <property type="match status" value="1"/>
</dbReference>
<reference evidence="3" key="1">
    <citation type="journal article" date="2019" name="Int. J. Syst. Evol. Microbiol.">
        <title>The Global Catalogue of Microorganisms (GCM) 10K type strain sequencing project: providing services to taxonomists for standard genome sequencing and annotation.</title>
        <authorList>
            <consortium name="The Broad Institute Genomics Platform"/>
            <consortium name="The Broad Institute Genome Sequencing Center for Infectious Disease"/>
            <person name="Wu L."/>
            <person name="Ma J."/>
        </authorList>
    </citation>
    <scope>NUCLEOTIDE SEQUENCE [LARGE SCALE GENOMIC DNA]</scope>
    <source>
        <strain evidence="3">JCM 18720</strain>
    </source>
</reference>
<accession>A0ABP9SH81</accession>
<dbReference type="CDD" id="cd02440">
    <property type="entry name" value="AdoMet_MTases"/>
    <property type="match status" value="1"/>
</dbReference>
<evidence type="ECO:0000313" key="2">
    <source>
        <dbReference type="EMBL" id="GAA5194705.1"/>
    </source>
</evidence>
<dbReference type="PANTHER" id="PTHR45036">
    <property type="entry name" value="METHYLTRANSFERASE LIKE 7B"/>
    <property type="match status" value="1"/>
</dbReference>
<gene>
    <name evidence="2" type="ORF">GCM10025772_28240</name>
</gene>
<comment type="caution">
    <text evidence="2">The sequence shown here is derived from an EMBL/GenBank/DDBJ whole genome shotgun (WGS) entry which is preliminary data.</text>
</comment>
<dbReference type="PANTHER" id="PTHR45036:SF1">
    <property type="entry name" value="METHYLTRANSFERASE LIKE 7A"/>
    <property type="match status" value="1"/>
</dbReference>
<name>A0ABP9SH81_9GAMM</name>
<evidence type="ECO:0000259" key="1">
    <source>
        <dbReference type="Pfam" id="PF08241"/>
    </source>
</evidence>
<evidence type="ECO:0000313" key="3">
    <source>
        <dbReference type="Proteomes" id="UP001501600"/>
    </source>
</evidence>
<feature type="domain" description="Methyltransferase type 11" evidence="1">
    <location>
        <begin position="16"/>
        <end position="112"/>
    </location>
</feature>
<dbReference type="InterPro" id="IPR052356">
    <property type="entry name" value="Thiol_S-MT"/>
</dbReference>
<dbReference type="GO" id="GO:0008168">
    <property type="term" value="F:methyltransferase activity"/>
    <property type="evidence" value="ECO:0007669"/>
    <property type="project" value="UniProtKB-KW"/>
</dbReference>
<proteinExistence type="predicted"/>
<dbReference type="Proteomes" id="UP001501600">
    <property type="component" value="Unassembled WGS sequence"/>
</dbReference>
<keyword evidence="2" id="KW-0808">Transferase</keyword>
<dbReference type="InterPro" id="IPR013216">
    <property type="entry name" value="Methyltransf_11"/>
</dbReference>
<sequence>MKQREKIVPLAEGRVLEIGIGSGLNLPFYNPSKVKHLWGLDPSQEIWALARDTHGKLGFDVEFIEAFAEDIPLDDGTVDTVLITYTMCTIPGVISALNEARRVLKPNGRLLFCEHGLAPDEGVQRWQNRLNPTWKRIGGGCNLNRPIPHLIQQAGFKIRDMESMYIPGWKPASFNYWGMATPR</sequence>